<evidence type="ECO:0000313" key="3">
    <source>
        <dbReference type="Proteomes" id="UP000216913"/>
    </source>
</evidence>
<dbReference type="InterPro" id="IPR025489">
    <property type="entry name" value="DUF4381"/>
</dbReference>
<comment type="caution">
    <text evidence="2">The sequence shown here is derived from an EMBL/GenBank/DDBJ whole genome shotgun (WGS) entry which is preliminary data.</text>
</comment>
<protein>
    <submittedName>
        <fullName evidence="2">Alpha-2 type XI collagen</fullName>
    </submittedName>
</protein>
<dbReference type="Proteomes" id="UP000216913">
    <property type="component" value="Unassembled WGS sequence"/>
</dbReference>
<organism evidence="2 3">
    <name type="scientific">Bordetella genomosp. 5</name>
    <dbReference type="NCBI Taxonomy" id="1395608"/>
    <lineage>
        <taxon>Bacteria</taxon>
        <taxon>Pseudomonadati</taxon>
        <taxon>Pseudomonadota</taxon>
        <taxon>Betaproteobacteria</taxon>
        <taxon>Burkholderiales</taxon>
        <taxon>Alcaligenaceae</taxon>
        <taxon>Bordetella</taxon>
    </lineage>
</organism>
<dbReference type="OrthoDB" id="5406089at2"/>
<keyword evidence="1" id="KW-0812">Transmembrane</keyword>
<dbReference type="Pfam" id="PF14316">
    <property type="entry name" value="DUF4381"/>
    <property type="match status" value="1"/>
</dbReference>
<keyword evidence="1" id="KW-0472">Membrane</keyword>
<keyword evidence="1" id="KW-1133">Transmembrane helix</keyword>
<dbReference type="RefSeq" id="WP_094799980.1">
    <property type="nucleotide sequence ID" value="NZ_NEVP01000006.1"/>
</dbReference>
<keyword evidence="2" id="KW-0176">Collagen</keyword>
<dbReference type="EMBL" id="NEVP01000006">
    <property type="protein sequence ID" value="OZI52023.1"/>
    <property type="molecule type" value="Genomic_DNA"/>
</dbReference>
<gene>
    <name evidence="2" type="ORF">CAL25_10990</name>
</gene>
<name>A0A261TTR4_9BORD</name>
<feature type="transmembrane region" description="Helical" evidence="1">
    <location>
        <begin position="27"/>
        <end position="48"/>
    </location>
</feature>
<accession>A0A261TTR4</accession>
<dbReference type="AlphaFoldDB" id="A0A261TTR4"/>
<reference evidence="2 3" key="1">
    <citation type="submission" date="2017-05" db="EMBL/GenBank/DDBJ databases">
        <title>Complete and WGS of Bordetella genogroups.</title>
        <authorList>
            <person name="Spilker T."/>
            <person name="LiPuma J."/>
        </authorList>
    </citation>
    <scope>NUCLEOTIDE SEQUENCE [LARGE SCALE GENOMIC DNA]</scope>
    <source>
        <strain evidence="2 3">AU10456</strain>
    </source>
</reference>
<evidence type="ECO:0000313" key="2">
    <source>
        <dbReference type="EMBL" id="OZI52023.1"/>
    </source>
</evidence>
<sequence>MTAAPPSLDQLRELPALPPVSLWPQTWGWAALAGLLCVAAAGWAFVALRRHRRNRYRREALAELARLERRAQSDPAVAAGLPALLKRTALAALPARERKRVAGLAGDAWLDYLNTQAAVFPPGSAALLRELAYAPPAHWRGRDAAPLRTLFTASRQWMERHHVAA</sequence>
<keyword evidence="3" id="KW-1185">Reference proteome</keyword>
<proteinExistence type="predicted"/>
<evidence type="ECO:0000256" key="1">
    <source>
        <dbReference type="SAM" id="Phobius"/>
    </source>
</evidence>